<feature type="transmembrane region" description="Helical" evidence="1">
    <location>
        <begin position="96"/>
        <end position="118"/>
    </location>
</feature>
<name>A0A9E7IW68_9FIRM</name>
<dbReference type="InterPro" id="IPR008537">
    <property type="entry name" value="DUF819"/>
</dbReference>
<feature type="transmembrane region" description="Helical" evidence="1">
    <location>
        <begin position="297"/>
        <end position="316"/>
    </location>
</feature>
<keyword evidence="1" id="KW-0472">Membrane</keyword>
<evidence type="ECO:0000313" key="2">
    <source>
        <dbReference type="EMBL" id="UQK59559.1"/>
    </source>
</evidence>
<dbReference type="Proteomes" id="UP000831151">
    <property type="component" value="Chromosome"/>
</dbReference>
<dbReference type="AlphaFoldDB" id="A0A9E7IW68"/>
<feature type="transmembrane region" description="Helical" evidence="1">
    <location>
        <begin position="267"/>
        <end position="285"/>
    </location>
</feature>
<feature type="transmembrane region" description="Helical" evidence="1">
    <location>
        <begin position="377"/>
        <end position="397"/>
    </location>
</feature>
<gene>
    <name evidence="2" type="ORF">M1R53_02630</name>
</gene>
<feature type="transmembrane region" description="Helical" evidence="1">
    <location>
        <begin position="12"/>
        <end position="29"/>
    </location>
</feature>
<accession>A0A9E7IW68</accession>
<feature type="transmembrane region" description="Helical" evidence="1">
    <location>
        <begin position="221"/>
        <end position="247"/>
    </location>
</feature>
<keyword evidence="1" id="KW-0812">Transmembrane</keyword>
<organism evidence="2 3">
    <name type="scientific">Fenollaria massiliensis</name>
    <dbReference type="NCBI Taxonomy" id="938288"/>
    <lineage>
        <taxon>Bacteria</taxon>
        <taxon>Bacillati</taxon>
        <taxon>Bacillota</taxon>
        <taxon>Clostridia</taxon>
        <taxon>Eubacteriales</taxon>
        <taxon>Fenollaria</taxon>
    </lineage>
</organism>
<dbReference type="Pfam" id="PF05684">
    <property type="entry name" value="DUF819"/>
    <property type="match status" value="1"/>
</dbReference>
<feature type="transmembrane region" description="Helical" evidence="1">
    <location>
        <begin position="322"/>
        <end position="341"/>
    </location>
</feature>
<feature type="transmembrane region" description="Helical" evidence="1">
    <location>
        <begin position="41"/>
        <end position="58"/>
    </location>
</feature>
<sequence>MFLASFISPENTWALWSVLACSAALAIFLEQKYKWANKVTGCILALTITMILSNVNFIPADAPVYNAVWDYVVPLAVPMLLFKANIKKIAKESGRVFIIYLLSSVGTILGSFAAFYILRGAINDLGRIIPMFTGTYTGGSVNFVAMADNYAVDQSVTSAALVADNLLMAIYFFVLIALPGISFIKKAYKHPYIDELEKNADLKDSSKTMAAQYWGAKNISLLDIATVVASAFLIVTVSDLIASFLGSVIPTGNFVMQLFNGLLGNKYLIMTTITMILASVFSSFFEKINGSQEIGTFLIYLFFAVIGAPASLKLIIEQSPLLLLLAAIIVFTNLIVSLIFGKIFKFSIEEIIISSNANVGGPTTAAAMAVSKGWQALIVPALLVGTLGYVLGNWYGILVGTILQ</sequence>
<proteinExistence type="predicted"/>
<dbReference type="PANTHER" id="PTHR34289">
    <property type="entry name" value="PROTEIN, PUTATIVE (DUF819)-RELATED"/>
    <property type="match status" value="1"/>
</dbReference>
<evidence type="ECO:0000256" key="1">
    <source>
        <dbReference type="SAM" id="Phobius"/>
    </source>
</evidence>
<dbReference type="EMBL" id="CP096649">
    <property type="protein sequence ID" value="UQK59559.1"/>
    <property type="molecule type" value="Genomic_DNA"/>
</dbReference>
<feature type="transmembrane region" description="Helical" evidence="1">
    <location>
        <begin position="64"/>
        <end position="84"/>
    </location>
</feature>
<protein>
    <submittedName>
        <fullName evidence="2">DUF819 family protein</fullName>
    </submittedName>
</protein>
<evidence type="ECO:0000313" key="3">
    <source>
        <dbReference type="Proteomes" id="UP000831151"/>
    </source>
</evidence>
<keyword evidence="3" id="KW-1185">Reference proteome</keyword>
<dbReference type="PANTHER" id="PTHR34289:SF8">
    <property type="entry name" value="DUF819 DOMAIN-CONTAINING PROTEIN"/>
    <property type="match status" value="1"/>
</dbReference>
<dbReference type="RefSeq" id="WP_019214583.1">
    <property type="nucleotide sequence ID" value="NZ_CP096649.1"/>
</dbReference>
<reference evidence="2" key="1">
    <citation type="submission" date="2022-04" db="EMBL/GenBank/DDBJ databases">
        <title>Complete genome sequences of Ezakiella coagulans and Fenollaria massiliensis.</title>
        <authorList>
            <person name="France M.T."/>
            <person name="Clifford J."/>
            <person name="Narina S."/>
            <person name="Rutt L."/>
            <person name="Ravel J."/>
        </authorList>
    </citation>
    <scope>NUCLEOTIDE SEQUENCE</scope>
    <source>
        <strain evidence="2">C0061C2</strain>
    </source>
</reference>
<feature type="transmembrane region" description="Helical" evidence="1">
    <location>
        <begin position="166"/>
        <end position="184"/>
    </location>
</feature>
<keyword evidence="1" id="KW-1133">Transmembrane helix</keyword>
<dbReference type="KEGG" id="fms:M1R53_02630"/>